<reference evidence="14 15" key="2">
    <citation type="journal article" date="2010" name="Stand. Genomic Sci.">
        <title>Complete genome sequence of Sebaldella termitidis type strain (NCTC 11300).</title>
        <authorList>
            <person name="Harmon-Smith M."/>
            <person name="Celia L."/>
            <person name="Chertkov O."/>
            <person name="Lapidus A."/>
            <person name="Copeland A."/>
            <person name="Glavina Del Rio T."/>
            <person name="Nolan M."/>
            <person name="Lucas S."/>
            <person name="Tice H."/>
            <person name="Cheng J.F."/>
            <person name="Han C."/>
            <person name="Detter J.C."/>
            <person name="Bruce D."/>
            <person name="Goodwin L."/>
            <person name="Pitluck S."/>
            <person name="Pati A."/>
            <person name="Liolios K."/>
            <person name="Ivanova N."/>
            <person name="Mavromatis K."/>
            <person name="Mikhailova N."/>
            <person name="Chen A."/>
            <person name="Palaniappan K."/>
            <person name="Land M."/>
            <person name="Hauser L."/>
            <person name="Chang Y.J."/>
            <person name="Jeffries C.D."/>
            <person name="Brettin T."/>
            <person name="Goker M."/>
            <person name="Beck B."/>
            <person name="Bristow J."/>
            <person name="Eisen J.A."/>
            <person name="Markowitz V."/>
            <person name="Hugenholtz P."/>
            <person name="Kyrpides N.C."/>
            <person name="Klenk H.P."/>
            <person name="Chen F."/>
        </authorList>
    </citation>
    <scope>NUCLEOTIDE SEQUENCE [LARGE SCALE GENOMIC DNA]</scope>
    <source>
        <strain evidence="15">ATCC 33386 / NCTC 11300</strain>
    </source>
</reference>
<keyword evidence="9 12" id="KW-0479">Metal-binding</keyword>
<dbReference type="HOGENOM" id="CLU_029101_2_0_0"/>
<sequence>MYIINMKVIIIEKLNISGLKYDTLEKELLKLNFKKYNVKQIFNWLHNKMEDNFDNFSNISKENRNILSKNFFIPEITLLDHLISENDNTEKFLFKLQGNVLIESVLIGHKNRYTLCVSSQAGCALGCEFCATATMKFEKNLDISEILMQFYYVQKYLNQKGNKLDNVVFMGMGEPFLNFDNVMDSIDILNSIDGQNCSKRNFTVSTSGLVPYIEKFTDLDSQVNLAVSLHSVNDEYRSKIMPVNKKYPLKDLKKSLLAYQKKTKKRISFEYILIDDFNCSKNDAFELTKFLREFSCLVNLIPYNPVAGKSYATPSKTRQQEFYRILLKNNINATLRETKGQDIAAACGQLKVKRELI</sequence>
<dbReference type="EC" id="2.1.1.192" evidence="12"/>
<dbReference type="NCBIfam" id="TIGR00048">
    <property type="entry name" value="rRNA_mod_RlmN"/>
    <property type="match status" value="1"/>
</dbReference>
<dbReference type="PIRSF" id="PIRSF006004">
    <property type="entry name" value="CHP00048"/>
    <property type="match status" value="1"/>
</dbReference>
<keyword evidence="12" id="KW-1015">Disulfide bond</keyword>
<feature type="binding site" evidence="12">
    <location>
        <position position="304"/>
    </location>
    <ligand>
        <name>S-adenosyl-L-methionine</name>
        <dbReference type="ChEBI" id="CHEBI:59789"/>
    </ligand>
</feature>
<dbReference type="SFLD" id="SFLDG01062">
    <property type="entry name" value="methyltransferase_(Class_A)"/>
    <property type="match status" value="1"/>
</dbReference>
<accession>D1AJH9</accession>
<evidence type="ECO:0000256" key="1">
    <source>
        <dbReference type="ARBA" id="ARBA00004496"/>
    </source>
</evidence>
<dbReference type="InterPro" id="IPR048641">
    <property type="entry name" value="RlmN_N"/>
</dbReference>
<dbReference type="GO" id="GO:0030488">
    <property type="term" value="P:tRNA methylation"/>
    <property type="evidence" value="ECO:0007669"/>
    <property type="project" value="UniProtKB-UniRule"/>
</dbReference>
<dbReference type="Pfam" id="PF04055">
    <property type="entry name" value="Radical_SAM"/>
    <property type="match status" value="1"/>
</dbReference>
<comment type="catalytic activity">
    <reaction evidence="12">
        <text>adenosine(37) in tRNA + 2 reduced [2Fe-2S]-[ferredoxin] + 2 S-adenosyl-L-methionine = 2-methyladenosine(37) in tRNA + 5'-deoxyadenosine + L-methionine + 2 oxidized [2Fe-2S]-[ferredoxin] + S-adenosyl-L-homocysteine</text>
        <dbReference type="Rhea" id="RHEA:43332"/>
        <dbReference type="Rhea" id="RHEA-COMP:10000"/>
        <dbReference type="Rhea" id="RHEA-COMP:10001"/>
        <dbReference type="Rhea" id="RHEA-COMP:10162"/>
        <dbReference type="Rhea" id="RHEA-COMP:10485"/>
        <dbReference type="ChEBI" id="CHEBI:17319"/>
        <dbReference type="ChEBI" id="CHEBI:33737"/>
        <dbReference type="ChEBI" id="CHEBI:33738"/>
        <dbReference type="ChEBI" id="CHEBI:57844"/>
        <dbReference type="ChEBI" id="CHEBI:57856"/>
        <dbReference type="ChEBI" id="CHEBI:59789"/>
        <dbReference type="ChEBI" id="CHEBI:74411"/>
        <dbReference type="ChEBI" id="CHEBI:74497"/>
        <dbReference type="EC" id="2.1.1.192"/>
    </reaction>
</comment>
<dbReference type="GO" id="GO:0005737">
    <property type="term" value="C:cytoplasm"/>
    <property type="evidence" value="ECO:0007669"/>
    <property type="project" value="UniProtKB-SubCell"/>
</dbReference>
<evidence type="ECO:0000256" key="4">
    <source>
        <dbReference type="ARBA" id="ARBA00022552"/>
    </source>
</evidence>
<keyword evidence="10 12" id="KW-0408">Iron</keyword>
<evidence type="ECO:0000256" key="2">
    <source>
        <dbReference type="ARBA" id="ARBA00022485"/>
    </source>
</evidence>
<dbReference type="InterPro" id="IPR027492">
    <property type="entry name" value="RNA_MTrfase_RlmN"/>
</dbReference>
<comment type="function">
    <text evidence="12">Specifically methylates position 2 of adenine 2503 in 23S rRNA and position 2 of adenine 37 in tRNAs.</text>
</comment>
<evidence type="ECO:0000256" key="3">
    <source>
        <dbReference type="ARBA" id="ARBA00022490"/>
    </source>
</evidence>
<dbReference type="SFLD" id="SFLDF00275">
    <property type="entry name" value="adenosine_C2_methyltransferase"/>
    <property type="match status" value="1"/>
</dbReference>
<protein>
    <recommendedName>
        <fullName evidence="12">Probable dual-specificity RNA methyltransferase RlmN</fullName>
        <ecNumber evidence="12">2.1.1.192</ecNumber>
    </recommendedName>
    <alternativeName>
        <fullName evidence="12">23S rRNA (adenine(2503)-C(2))-methyltransferase</fullName>
    </alternativeName>
    <alternativeName>
        <fullName evidence="12">23S rRNA m2A2503 methyltransferase</fullName>
    </alternativeName>
    <alternativeName>
        <fullName evidence="12">Ribosomal RNA large subunit methyltransferase N</fullName>
    </alternativeName>
    <alternativeName>
        <fullName evidence="12">tRNA (adenine(37)-C(2))-methyltransferase</fullName>
    </alternativeName>
    <alternativeName>
        <fullName evidence="12">tRNA m2A37 methyltransferase</fullName>
    </alternativeName>
</protein>
<organism evidence="14 15">
    <name type="scientific">Sebaldella termitidis (strain ATCC 33386 / NCTC 11300)</name>
    <dbReference type="NCBI Taxonomy" id="526218"/>
    <lineage>
        <taxon>Bacteria</taxon>
        <taxon>Fusobacteriati</taxon>
        <taxon>Fusobacteriota</taxon>
        <taxon>Fusobacteriia</taxon>
        <taxon>Fusobacteriales</taxon>
        <taxon>Leptotrichiaceae</taxon>
        <taxon>Sebaldella</taxon>
    </lineage>
</organism>
<feature type="binding site" evidence="12">
    <location>
        <begin position="228"/>
        <end position="230"/>
    </location>
    <ligand>
        <name>S-adenosyl-L-methionine</name>
        <dbReference type="ChEBI" id="CHEBI:59789"/>
    </ligand>
</feature>
<dbReference type="InterPro" id="IPR013785">
    <property type="entry name" value="Aldolase_TIM"/>
</dbReference>
<dbReference type="GO" id="GO:0002935">
    <property type="term" value="F:tRNA (adenine(37)-C2)-methyltransferase activity"/>
    <property type="evidence" value="ECO:0007669"/>
    <property type="project" value="UniProtKB-UniRule"/>
</dbReference>
<comment type="cofactor">
    <cofactor evidence="12">
        <name>[4Fe-4S] cluster</name>
        <dbReference type="ChEBI" id="CHEBI:49883"/>
    </cofactor>
    <text evidence="12">Binds 1 [4Fe-4S] cluster. The cluster is coordinated with 3 cysteines and an exchangeable S-adenosyl-L-methionine.</text>
</comment>
<gene>
    <name evidence="12" type="primary">rlmN</name>
    <name evidence="14" type="ordered locus">Sterm_2012</name>
</gene>
<dbReference type="InterPro" id="IPR007197">
    <property type="entry name" value="rSAM"/>
</dbReference>
<evidence type="ECO:0000256" key="5">
    <source>
        <dbReference type="ARBA" id="ARBA00022603"/>
    </source>
</evidence>
<evidence type="ECO:0000259" key="13">
    <source>
        <dbReference type="PROSITE" id="PS51918"/>
    </source>
</evidence>
<dbReference type="EMBL" id="CP001739">
    <property type="protein sequence ID" value="ACZ08867.1"/>
    <property type="molecule type" value="Genomic_DNA"/>
</dbReference>
<feature type="binding site" evidence="12">
    <location>
        <position position="123"/>
    </location>
    <ligand>
        <name>[4Fe-4S] cluster</name>
        <dbReference type="ChEBI" id="CHEBI:49883"/>
        <note>4Fe-4S-S-AdoMet</note>
    </ligand>
</feature>
<dbReference type="InterPro" id="IPR040072">
    <property type="entry name" value="Methyltransferase_A"/>
</dbReference>
<keyword evidence="6 12" id="KW-0808">Transferase</keyword>
<dbReference type="HAMAP" id="MF_01849">
    <property type="entry name" value="RNA_methyltr_RlmN"/>
    <property type="match status" value="1"/>
</dbReference>
<dbReference type="InterPro" id="IPR004383">
    <property type="entry name" value="rRNA_lsu_MTrfase_RlmN/Cfr"/>
</dbReference>
<feature type="binding site" evidence="12">
    <location>
        <position position="130"/>
    </location>
    <ligand>
        <name>[4Fe-4S] cluster</name>
        <dbReference type="ChEBI" id="CHEBI:49883"/>
        <note>4Fe-4S-S-AdoMet</note>
    </ligand>
</feature>
<keyword evidence="7 12" id="KW-0949">S-adenosyl-L-methionine</keyword>
<keyword evidence="11 12" id="KW-0411">Iron-sulfur</keyword>
<evidence type="ECO:0000256" key="11">
    <source>
        <dbReference type="ARBA" id="ARBA00023014"/>
    </source>
</evidence>
<evidence type="ECO:0000256" key="10">
    <source>
        <dbReference type="ARBA" id="ARBA00023004"/>
    </source>
</evidence>
<feature type="active site" description="Proton acceptor" evidence="12">
    <location>
        <position position="103"/>
    </location>
</feature>
<evidence type="ECO:0000313" key="14">
    <source>
        <dbReference type="EMBL" id="ACZ08867.1"/>
    </source>
</evidence>
<evidence type="ECO:0000313" key="15">
    <source>
        <dbReference type="Proteomes" id="UP000000845"/>
    </source>
</evidence>
<dbReference type="GO" id="GO:0019843">
    <property type="term" value="F:rRNA binding"/>
    <property type="evidence" value="ECO:0007669"/>
    <property type="project" value="UniProtKB-UniRule"/>
</dbReference>
<feature type="binding site" evidence="12">
    <location>
        <position position="205"/>
    </location>
    <ligand>
        <name>S-adenosyl-L-methionine</name>
        <dbReference type="ChEBI" id="CHEBI:59789"/>
    </ligand>
</feature>
<comment type="catalytic activity">
    <reaction evidence="12">
        <text>adenosine(2503) in 23S rRNA + 2 reduced [2Fe-2S]-[ferredoxin] + 2 S-adenosyl-L-methionine = 2-methyladenosine(2503) in 23S rRNA + 5'-deoxyadenosine + L-methionine + 2 oxidized [2Fe-2S]-[ferredoxin] + S-adenosyl-L-homocysteine</text>
        <dbReference type="Rhea" id="RHEA:42916"/>
        <dbReference type="Rhea" id="RHEA-COMP:10000"/>
        <dbReference type="Rhea" id="RHEA-COMP:10001"/>
        <dbReference type="Rhea" id="RHEA-COMP:10152"/>
        <dbReference type="Rhea" id="RHEA-COMP:10282"/>
        <dbReference type="ChEBI" id="CHEBI:17319"/>
        <dbReference type="ChEBI" id="CHEBI:33737"/>
        <dbReference type="ChEBI" id="CHEBI:33738"/>
        <dbReference type="ChEBI" id="CHEBI:57844"/>
        <dbReference type="ChEBI" id="CHEBI:57856"/>
        <dbReference type="ChEBI" id="CHEBI:59789"/>
        <dbReference type="ChEBI" id="CHEBI:74411"/>
        <dbReference type="ChEBI" id="CHEBI:74497"/>
        <dbReference type="EC" id="2.1.1.192"/>
    </reaction>
</comment>
<feature type="domain" description="Radical SAM core" evidence="13">
    <location>
        <begin position="109"/>
        <end position="336"/>
    </location>
</feature>
<dbReference type="PANTHER" id="PTHR30544">
    <property type="entry name" value="23S RRNA METHYLTRANSFERASE"/>
    <property type="match status" value="1"/>
</dbReference>
<dbReference type="Proteomes" id="UP000000845">
    <property type="component" value="Chromosome"/>
</dbReference>
<comment type="caution">
    <text evidence="12">Lacks conserved residue(s) required for the propagation of feature annotation.</text>
</comment>
<dbReference type="eggNOG" id="COG0820">
    <property type="taxonomic scope" value="Bacteria"/>
</dbReference>
<dbReference type="GO" id="GO:0070040">
    <property type="term" value="F:rRNA (adenine(2503)-C2-)-methyltransferase activity"/>
    <property type="evidence" value="ECO:0007669"/>
    <property type="project" value="UniProtKB-UniRule"/>
</dbReference>
<dbReference type="InterPro" id="IPR058240">
    <property type="entry name" value="rSAM_sf"/>
</dbReference>
<keyword evidence="5 12" id="KW-0489">Methyltransferase</keyword>
<dbReference type="PROSITE" id="PS51918">
    <property type="entry name" value="RADICAL_SAM"/>
    <property type="match status" value="1"/>
</dbReference>
<evidence type="ECO:0000256" key="12">
    <source>
        <dbReference type="HAMAP-Rule" id="MF_01849"/>
    </source>
</evidence>
<proteinExistence type="inferred from homology"/>
<dbReference type="KEGG" id="str:Sterm_2012"/>
<keyword evidence="3 12" id="KW-0963">Cytoplasm</keyword>
<dbReference type="PANTHER" id="PTHR30544:SF5">
    <property type="entry name" value="RADICAL SAM CORE DOMAIN-CONTAINING PROTEIN"/>
    <property type="match status" value="1"/>
</dbReference>
<dbReference type="GO" id="GO:0000049">
    <property type="term" value="F:tRNA binding"/>
    <property type="evidence" value="ECO:0007669"/>
    <property type="project" value="UniProtKB-UniRule"/>
</dbReference>
<dbReference type="SFLD" id="SFLDS00029">
    <property type="entry name" value="Radical_SAM"/>
    <property type="match status" value="1"/>
</dbReference>
<dbReference type="Gene3D" id="3.20.20.70">
    <property type="entry name" value="Aldolase class I"/>
    <property type="match status" value="1"/>
</dbReference>
<keyword evidence="8 12" id="KW-0819">tRNA processing</keyword>
<feature type="binding site" evidence="12">
    <location>
        <begin position="173"/>
        <end position="174"/>
    </location>
    <ligand>
        <name>S-adenosyl-L-methionine</name>
        <dbReference type="ChEBI" id="CHEBI:59789"/>
    </ligand>
</feature>
<dbReference type="SUPFAM" id="SSF102114">
    <property type="entry name" value="Radical SAM enzymes"/>
    <property type="match status" value="1"/>
</dbReference>
<name>D1AJH9_SEBTE</name>
<dbReference type="Pfam" id="PF21016">
    <property type="entry name" value="RlmN_N"/>
    <property type="match status" value="1"/>
</dbReference>
<feature type="binding site" evidence="12">
    <location>
        <position position="127"/>
    </location>
    <ligand>
        <name>[4Fe-4S] cluster</name>
        <dbReference type="ChEBI" id="CHEBI:49883"/>
        <note>4Fe-4S-S-AdoMet</note>
    </ligand>
</feature>
<dbReference type="Gene3D" id="1.10.150.530">
    <property type="match status" value="1"/>
</dbReference>
<dbReference type="GO" id="GO:0051539">
    <property type="term" value="F:4 iron, 4 sulfur cluster binding"/>
    <property type="evidence" value="ECO:0007669"/>
    <property type="project" value="UniProtKB-UniRule"/>
</dbReference>
<dbReference type="FunFam" id="3.20.20.70:FF:000014">
    <property type="entry name" value="Probable dual-specificity RNA methyltransferase RlmN"/>
    <property type="match status" value="1"/>
</dbReference>
<feature type="active site" description="S-methylcysteine intermediate" evidence="12">
    <location>
        <position position="347"/>
    </location>
</feature>
<keyword evidence="2 12" id="KW-0004">4Fe-4S</keyword>
<evidence type="ECO:0000256" key="8">
    <source>
        <dbReference type="ARBA" id="ARBA00022694"/>
    </source>
</evidence>
<evidence type="ECO:0000256" key="6">
    <source>
        <dbReference type="ARBA" id="ARBA00022679"/>
    </source>
</evidence>
<comment type="subcellular location">
    <subcellularLocation>
        <location evidence="1 12">Cytoplasm</location>
    </subcellularLocation>
</comment>
<dbReference type="GO" id="GO:0046872">
    <property type="term" value="F:metal ion binding"/>
    <property type="evidence" value="ECO:0007669"/>
    <property type="project" value="UniProtKB-KW"/>
</dbReference>
<keyword evidence="4 12" id="KW-0698">rRNA processing</keyword>
<evidence type="ECO:0000256" key="7">
    <source>
        <dbReference type="ARBA" id="ARBA00022691"/>
    </source>
</evidence>
<dbReference type="CDD" id="cd01335">
    <property type="entry name" value="Radical_SAM"/>
    <property type="match status" value="1"/>
</dbReference>
<comment type="similarity">
    <text evidence="12">Belongs to the radical SAM superfamily. RlmN family.</text>
</comment>
<dbReference type="AlphaFoldDB" id="D1AJH9"/>
<keyword evidence="15" id="KW-1185">Reference proteome</keyword>
<dbReference type="STRING" id="526218.Sterm_2012"/>
<dbReference type="GO" id="GO:0070475">
    <property type="term" value="P:rRNA base methylation"/>
    <property type="evidence" value="ECO:0007669"/>
    <property type="project" value="UniProtKB-UniRule"/>
</dbReference>
<reference evidence="15" key="1">
    <citation type="submission" date="2009-09" db="EMBL/GenBank/DDBJ databases">
        <title>The complete chromosome of Sebaldella termitidis ATCC 33386.</title>
        <authorList>
            <consortium name="US DOE Joint Genome Institute (JGI-PGF)"/>
            <person name="Lucas S."/>
            <person name="Copeland A."/>
            <person name="Lapidus A."/>
            <person name="Glavina del Rio T."/>
            <person name="Dalin E."/>
            <person name="Tice H."/>
            <person name="Bruce D."/>
            <person name="Goodwin L."/>
            <person name="Pitluck S."/>
            <person name="Kyrpides N."/>
            <person name="Mavromatis K."/>
            <person name="Ivanova N."/>
            <person name="Mikhailova N."/>
            <person name="Sims D."/>
            <person name="Meincke L."/>
            <person name="Brettin T."/>
            <person name="Detter J.C."/>
            <person name="Han C."/>
            <person name="Larimer F."/>
            <person name="Land M."/>
            <person name="Hauser L."/>
            <person name="Markowitz V."/>
            <person name="Cheng J.F."/>
            <person name="Hugenholtz P."/>
            <person name="Woyke T."/>
            <person name="Wu D."/>
            <person name="Eisen J.A."/>
        </authorList>
    </citation>
    <scope>NUCLEOTIDE SEQUENCE [LARGE SCALE GENOMIC DNA]</scope>
    <source>
        <strain evidence="15">ATCC 33386 / NCTC 11300</strain>
    </source>
</reference>
<comment type="miscellaneous">
    <text evidence="12">Reaction proceeds by a ping-pong mechanism involving intermediate methylation of a conserved cysteine residue.</text>
</comment>
<evidence type="ECO:0000256" key="9">
    <source>
        <dbReference type="ARBA" id="ARBA00022723"/>
    </source>
</evidence>